<dbReference type="RefSeq" id="WP_117726022.1">
    <property type="nucleotide sequence ID" value="NZ_CABMFV010000012.1"/>
</dbReference>
<organism evidence="1 2">
    <name type="scientific">Staphylococcus warneri</name>
    <dbReference type="NCBI Taxonomy" id="1292"/>
    <lineage>
        <taxon>Bacteria</taxon>
        <taxon>Bacillati</taxon>
        <taxon>Bacillota</taxon>
        <taxon>Bacilli</taxon>
        <taxon>Bacillales</taxon>
        <taxon>Staphylococcaceae</taxon>
        <taxon>Staphylococcus</taxon>
    </lineage>
</organism>
<comment type="caution">
    <text evidence="1">The sequence shown here is derived from an EMBL/GenBank/DDBJ whole genome shotgun (WGS) entry which is preliminary data.</text>
</comment>
<sequence length="124" mass="14660">MIQLTKNEIRNIVEKQVRVNVREDELASYEPFIDDVTNYTYEHFDAIIDPHATPKNVHYHKHVDEPKVFKELTDLIVARSSVKDRKQHHSLTLLFIKSIQVFYYQKNGYENPGLHVVKLDLARD</sequence>
<dbReference type="Proteomes" id="UP000261016">
    <property type="component" value="Unassembled WGS sequence"/>
</dbReference>
<name>A0A8B2ZCG9_STAWA</name>
<dbReference type="EMBL" id="QSTD01000012">
    <property type="protein sequence ID" value="RGM27579.1"/>
    <property type="molecule type" value="Genomic_DNA"/>
</dbReference>
<evidence type="ECO:0000313" key="1">
    <source>
        <dbReference type="EMBL" id="RGM27579.1"/>
    </source>
</evidence>
<evidence type="ECO:0000313" key="2">
    <source>
        <dbReference type="Proteomes" id="UP000261016"/>
    </source>
</evidence>
<proteinExistence type="predicted"/>
<protein>
    <submittedName>
        <fullName evidence="1">Uncharacterized protein</fullName>
    </submittedName>
</protein>
<accession>A0A8B2ZCG9</accession>
<gene>
    <name evidence="1" type="ORF">DXC19_12395</name>
</gene>
<reference evidence="1 2" key="1">
    <citation type="submission" date="2018-08" db="EMBL/GenBank/DDBJ databases">
        <title>A genome reference for cultivated species of the human gut microbiota.</title>
        <authorList>
            <person name="Zou Y."/>
            <person name="Xue W."/>
            <person name="Luo G."/>
        </authorList>
    </citation>
    <scope>NUCLEOTIDE SEQUENCE [LARGE SCALE GENOMIC DNA]</scope>
    <source>
        <strain evidence="1 2">OM08-17AT</strain>
    </source>
</reference>
<dbReference type="AlphaFoldDB" id="A0A8B2ZCG9"/>